<keyword evidence="9 11" id="KW-0460">Magnesium</keyword>
<dbReference type="GO" id="GO:0004417">
    <property type="term" value="F:hydroxyethylthiazole kinase activity"/>
    <property type="evidence" value="ECO:0007669"/>
    <property type="project" value="UniProtKB-UniRule"/>
</dbReference>
<keyword evidence="13" id="KW-1185">Reference proteome</keyword>
<proteinExistence type="inferred from homology"/>
<dbReference type="GO" id="GO:0009228">
    <property type="term" value="P:thiamine biosynthetic process"/>
    <property type="evidence" value="ECO:0007669"/>
    <property type="project" value="UniProtKB-KW"/>
</dbReference>
<dbReference type="UniPathway" id="UPA00060">
    <property type="reaction ID" value="UER00139"/>
</dbReference>
<dbReference type="RefSeq" id="WP_182165369.1">
    <property type="nucleotide sequence ID" value="NZ_JACFXV010000053.1"/>
</dbReference>
<accession>A0A839AG36</accession>
<dbReference type="Gene3D" id="3.40.1190.20">
    <property type="match status" value="1"/>
</dbReference>
<dbReference type="PIRSF" id="PIRSF000513">
    <property type="entry name" value="Thz_kinase"/>
    <property type="match status" value="1"/>
</dbReference>
<evidence type="ECO:0000256" key="6">
    <source>
        <dbReference type="ARBA" id="ARBA00022741"/>
    </source>
</evidence>
<comment type="caution">
    <text evidence="12">The sequence shown here is derived from an EMBL/GenBank/DDBJ whole genome shotgun (WGS) entry which is preliminary data.</text>
</comment>
<evidence type="ECO:0000256" key="9">
    <source>
        <dbReference type="ARBA" id="ARBA00022842"/>
    </source>
</evidence>
<sequence>MESIVGRTAAALEGLRARAPRIHCITNTVAQNFTANVLLALGAVPSMTVAPQEVPGFVKSAQGLLVNLGTVDDERRASIPLAFQAAGDAGLGVVLDPVLANRSRARLDLALECLAMGPAIVRANAEEAAALSGGLGPREFAVAANTTLALTGPVDLVVNGTSAYEVRHGHSLMARITAMGCAASAVAAAFLAVEKDPAIAGAAALTVMGVAGEEAAQASRGPGSFVPAFLDTLYSLDAGRLWAAEETA</sequence>
<keyword evidence="7 11" id="KW-0418">Kinase</keyword>
<keyword evidence="6 11" id="KW-0547">Nucleotide-binding</keyword>
<dbReference type="AlphaFoldDB" id="A0A839AG36"/>
<evidence type="ECO:0000256" key="10">
    <source>
        <dbReference type="ARBA" id="ARBA00022977"/>
    </source>
</evidence>
<feature type="binding site" evidence="11">
    <location>
        <position position="122"/>
    </location>
    <ligand>
        <name>ATP</name>
        <dbReference type="ChEBI" id="CHEBI:30616"/>
    </ligand>
</feature>
<feature type="binding site" evidence="11">
    <location>
        <position position="151"/>
    </location>
    <ligand>
        <name>ATP</name>
        <dbReference type="ChEBI" id="CHEBI:30616"/>
    </ligand>
</feature>
<keyword evidence="4 11" id="KW-0808">Transferase</keyword>
<evidence type="ECO:0000256" key="2">
    <source>
        <dbReference type="ARBA" id="ARBA00001946"/>
    </source>
</evidence>
<comment type="function">
    <text evidence="11">Catalyzes the phosphorylation of the hydroxyl group of 4-methyl-5-beta-hydroxyethylthiazole (THZ).</text>
</comment>
<comment type="cofactor">
    <cofactor evidence="2 11">
        <name>Mg(2+)</name>
        <dbReference type="ChEBI" id="CHEBI:18420"/>
    </cofactor>
</comment>
<evidence type="ECO:0000256" key="11">
    <source>
        <dbReference type="HAMAP-Rule" id="MF_00228"/>
    </source>
</evidence>
<evidence type="ECO:0000256" key="5">
    <source>
        <dbReference type="ARBA" id="ARBA00022723"/>
    </source>
</evidence>
<keyword evidence="10 11" id="KW-0784">Thiamine biosynthesis</keyword>
<dbReference type="GO" id="GO:0005524">
    <property type="term" value="F:ATP binding"/>
    <property type="evidence" value="ECO:0007669"/>
    <property type="project" value="UniProtKB-UniRule"/>
</dbReference>
<evidence type="ECO:0000256" key="7">
    <source>
        <dbReference type="ARBA" id="ARBA00022777"/>
    </source>
</evidence>
<dbReference type="SUPFAM" id="SSF53613">
    <property type="entry name" value="Ribokinase-like"/>
    <property type="match status" value="1"/>
</dbReference>
<dbReference type="CDD" id="cd01170">
    <property type="entry name" value="THZ_kinase"/>
    <property type="match status" value="1"/>
</dbReference>
<evidence type="ECO:0000313" key="12">
    <source>
        <dbReference type="EMBL" id="MBA5777737.1"/>
    </source>
</evidence>
<dbReference type="InterPro" id="IPR029056">
    <property type="entry name" value="Ribokinase-like"/>
</dbReference>
<comment type="pathway">
    <text evidence="3 11">Cofactor biosynthesis; thiamine diphosphate biosynthesis; 4-methyl-5-(2-phosphoethyl)-thiazole from 5-(2-hydroxyethyl)-4-methylthiazole: step 1/1.</text>
</comment>
<dbReference type="GO" id="GO:0009229">
    <property type="term" value="P:thiamine diphosphate biosynthetic process"/>
    <property type="evidence" value="ECO:0007669"/>
    <property type="project" value="UniProtKB-UniRule"/>
</dbReference>
<name>A0A839AG36_9HYPH</name>
<dbReference type="Proteomes" id="UP000541109">
    <property type="component" value="Unassembled WGS sequence"/>
</dbReference>
<feature type="binding site" evidence="11">
    <location>
        <position position="178"/>
    </location>
    <ligand>
        <name>substrate</name>
    </ligand>
</feature>
<dbReference type="EC" id="2.7.1.50" evidence="11"/>
<dbReference type="PRINTS" id="PR01099">
    <property type="entry name" value="HYETHTZKNASE"/>
</dbReference>
<evidence type="ECO:0000256" key="1">
    <source>
        <dbReference type="ARBA" id="ARBA00001771"/>
    </source>
</evidence>
<comment type="similarity">
    <text evidence="11">Belongs to the Thz kinase family.</text>
</comment>
<comment type="catalytic activity">
    <reaction evidence="1 11">
        <text>5-(2-hydroxyethyl)-4-methylthiazole + ATP = 4-methyl-5-(2-phosphooxyethyl)-thiazole + ADP + H(+)</text>
        <dbReference type="Rhea" id="RHEA:24212"/>
        <dbReference type="ChEBI" id="CHEBI:15378"/>
        <dbReference type="ChEBI" id="CHEBI:17957"/>
        <dbReference type="ChEBI" id="CHEBI:30616"/>
        <dbReference type="ChEBI" id="CHEBI:58296"/>
        <dbReference type="ChEBI" id="CHEBI:456216"/>
        <dbReference type="EC" id="2.7.1.50"/>
    </reaction>
</comment>
<dbReference type="EMBL" id="JACFXV010000053">
    <property type="protein sequence ID" value="MBA5777737.1"/>
    <property type="molecule type" value="Genomic_DNA"/>
</dbReference>
<protein>
    <recommendedName>
        <fullName evidence="11">Hydroxyethylthiazole kinase</fullName>
        <ecNumber evidence="11">2.7.1.50</ecNumber>
    </recommendedName>
    <alternativeName>
        <fullName evidence="11">4-methyl-5-beta-hydroxyethylthiazole kinase</fullName>
        <shortName evidence="11">TH kinase</shortName>
        <shortName evidence="11">Thz kinase</shortName>
    </alternativeName>
</protein>
<dbReference type="InterPro" id="IPR000417">
    <property type="entry name" value="Hyethyz_kinase"/>
</dbReference>
<dbReference type="HAMAP" id="MF_00228">
    <property type="entry name" value="Thz_kinase"/>
    <property type="match status" value="1"/>
</dbReference>
<reference evidence="12 13" key="1">
    <citation type="submission" date="2020-07" db="EMBL/GenBank/DDBJ databases">
        <title>Stappia sp., F7233, whole genome shotgun sequencing project.</title>
        <authorList>
            <person name="Jiang S."/>
            <person name="Liu Z.W."/>
            <person name="Du Z.J."/>
        </authorList>
    </citation>
    <scope>NUCLEOTIDE SEQUENCE [LARGE SCALE GENOMIC DNA]</scope>
    <source>
        <strain evidence="12 13">F7233</strain>
    </source>
</reference>
<evidence type="ECO:0000256" key="8">
    <source>
        <dbReference type="ARBA" id="ARBA00022840"/>
    </source>
</evidence>
<gene>
    <name evidence="11" type="primary">thiM</name>
    <name evidence="12" type="ORF">H2509_11435</name>
</gene>
<organism evidence="12 13">
    <name type="scientific">Stappia albiluteola</name>
    <dbReference type="NCBI Taxonomy" id="2758565"/>
    <lineage>
        <taxon>Bacteria</taxon>
        <taxon>Pseudomonadati</taxon>
        <taxon>Pseudomonadota</taxon>
        <taxon>Alphaproteobacteria</taxon>
        <taxon>Hyphomicrobiales</taxon>
        <taxon>Stappiaceae</taxon>
        <taxon>Stappia</taxon>
    </lineage>
</organism>
<evidence type="ECO:0000313" key="13">
    <source>
        <dbReference type="Proteomes" id="UP000541109"/>
    </source>
</evidence>
<evidence type="ECO:0000256" key="3">
    <source>
        <dbReference type="ARBA" id="ARBA00004868"/>
    </source>
</evidence>
<dbReference type="Pfam" id="PF02110">
    <property type="entry name" value="HK"/>
    <property type="match status" value="2"/>
</dbReference>
<keyword evidence="5 11" id="KW-0479">Metal-binding</keyword>
<keyword evidence="8 11" id="KW-0067">ATP-binding</keyword>
<evidence type="ECO:0000256" key="4">
    <source>
        <dbReference type="ARBA" id="ARBA00022679"/>
    </source>
</evidence>
<dbReference type="GO" id="GO:0000287">
    <property type="term" value="F:magnesium ion binding"/>
    <property type="evidence" value="ECO:0007669"/>
    <property type="project" value="UniProtKB-UniRule"/>
</dbReference>
<feature type="binding site" evidence="11">
    <location>
        <position position="47"/>
    </location>
    <ligand>
        <name>substrate</name>
    </ligand>
</feature>